<evidence type="ECO:0000313" key="1">
    <source>
        <dbReference type="EMBL" id="NSF75468.1"/>
    </source>
</evidence>
<reference evidence="1 2" key="1">
    <citation type="journal article" date="2020" name="Cell Host Microbe">
        <title>Functional and Genomic Variation between Human-Derived Isolates of Lachnospiraceae Reveals Inter- and Intra-Species Diversity.</title>
        <authorList>
            <person name="Sorbara M.T."/>
            <person name="Littmann E.R."/>
            <person name="Fontana E."/>
            <person name="Moody T.U."/>
            <person name="Kohout C.E."/>
            <person name="Gjonbalaj M."/>
            <person name="Eaton V."/>
            <person name="Seok R."/>
            <person name="Leiner I.M."/>
            <person name="Pamer E.G."/>
        </authorList>
    </citation>
    <scope>NUCLEOTIDE SEQUENCE [LARGE SCALE GENOMIC DNA]</scope>
    <source>
        <strain evidence="1 2">MSK.20.11</strain>
    </source>
</reference>
<organism evidence="1 2">
    <name type="scientific">Blautia wexlerae</name>
    <dbReference type="NCBI Taxonomy" id="418240"/>
    <lineage>
        <taxon>Bacteria</taxon>
        <taxon>Bacillati</taxon>
        <taxon>Bacillota</taxon>
        <taxon>Clostridia</taxon>
        <taxon>Lachnospirales</taxon>
        <taxon>Lachnospiraceae</taxon>
        <taxon>Blautia</taxon>
    </lineage>
</organism>
<sequence length="138" mass="16451">MRRENKESKWTNIWIIAPMRFINIVRKTTKSRISPVEVLMQQPVTDKEFKDFTDCAVKKSNENSLIFTTEDMEKPFISFNEGMWNFFEPELQKRLYEMEKDDIRGLPITIEQRFYPDAQPGCRSLQSSLISHFISYPM</sequence>
<comment type="caution">
    <text evidence="1">The sequence shown here is derived from an EMBL/GenBank/DDBJ whole genome shotgun (WGS) entry which is preliminary data.</text>
</comment>
<gene>
    <name evidence="1" type="ORF">G4952_17145</name>
</gene>
<evidence type="ECO:0000313" key="2">
    <source>
        <dbReference type="Proteomes" id="UP000822152"/>
    </source>
</evidence>
<dbReference type="Proteomes" id="UP000822152">
    <property type="component" value="Unassembled WGS sequence"/>
</dbReference>
<dbReference type="EMBL" id="JAAIPF010000106">
    <property type="protein sequence ID" value="NSF75468.1"/>
    <property type="molecule type" value="Genomic_DNA"/>
</dbReference>
<protein>
    <submittedName>
        <fullName evidence="1">Uncharacterized protein</fullName>
    </submittedName>
</protein>
<name>A0ABX2GST9_9FIRM</name>
<keyword evidence="2" id="KW-1185">Reference proteome</keyword>
<accession>A0ABX2GST9</accession>
<proteinExistence type="predicted"/>